<dbReference type="EMBL" id="JBEOME010000001">
    <property type="protein sequence ID" value="MER3120325.1"/>
    <property type="molecule type" value="Genomic_DNA"/>
</dbReference>
<accession>A0ABV1S1B3</accession>
<keyword evidence="2" id="KW-1185">Reference proteome</keyword>
<gene>
    <name evidence="1" type="ORF">ABQG71_03870</name>
</gene>
<protein>
    <submittedName>
        <fullName evidence="1">Uncharacterized protein</fullName>
    </submittedName>
</protein>
<comment type="caution">
    <text evidence="1">The sequence shown here is derived from an EMBL/GenBank/DDBJ whole genome shotgun (WGS) entry which is preliminary data.</text>
</comment>
<evidence type="ECO:0000313" key="2">
    <source>
        <dbReference type="Proteomes" id="UP001467674"/>
    </source>
</evidence>
<name>A0ABV1S1B3_BACAB</name>
<organism evidence="1 2">
    <name type="scientific">Bacillus altitudinis</name>
    <dbReference type="NCBI Taxonomy" id="293387"/>
    <lineage>
        <taxon>Bacteria</taxon>
        <taxon>Bacillati</taxon>
        <taxon>Bacillota</taxon>
        <taxon>Bacilli</taxon>
        <taxon>Bacillales</taxon>
        <taxon>Bacillaceae</taxon>
        <taxon>Bacillus</taxon>
    </lineage>
</organism>
<dbReference type="RefSeq" id="WP_345911101.1">
    <property type="nucleotide sequence ID" value="NZ_CP139561.1"/>
</dbReference>
<dbReference type="Proteomes" id="UP001467674">
    <property type="component" value="Unassembled WGS sequence"/>
</dbReference>
<proteinExistence type="predicted"/>
<evidence type="ECO:0000313" key="1">
    <source>
        <dbReference type="EMBL" id="MER3120325.1"/>
    </source>
</evidence>
<reference evidence="1 2" key="1">
    <citation type="submission" date="2024-06" db="EMBL/GenBank/DDBJ databases">
        <title>Construction of an artificial bacterial consortium using nitrogen cycle bacteria from Cuatro Cienegas Basin and a mangrove forest.</title>
        <authorList>
            <person name="Aguilera-Najera D."/>
            <person name="Marquez-Cianci L."/>
            <person name="Martinez-Perez E."/>
            <person name="Rosas-Barrera M."/>
            <person name="Rodriguez-Cruz U.E."/>
            <person name="Tapia-Lopez R."/>
            <person name="Eguiarte L.E."/>
            <person name="Souza-Saldivar V."/>
        </authorList>
    </citation>
    <scope>NUCLEOTIDE SEQUENCE [LARGE SCALE GENOMIC DNA]</scope>
    <source>
        <strain evidence="1 2">S14-15</strain>
    </source>
</reference>
<sequence length="400" mass="47201">MEIEIKNTKTSKTIDIEFDEKKDQIILINKSDESKVIELKACIVGVNEKKCLLDIDFLHHYDEGEYYFCILDLNNGEKKSLYNYDNFKHIFISDVNPFLNMEIFCGETDNLLSLSLVKNGDLVKVEAADFTNKTFNAVLNVSENLNLASFKTYLVLKKRTHPNSYGKYKDDELVKQLNLQQDVDLYWKVNASIPEVFLSQEKMREIYDFYIRFTDEKKEIDINLKLYNKNFSDQYKYAEFESLNYKLFRTVYNTLSLIIKMETEAIISSIEQTDNTIVISGAILIPLEQEEHKVTRISLLASLGENEFFSICPQVESNNGFFQFNINSEITKEYEFSEWREMYVQIERETNLFRIPLKFLDFHKQKQQYLIGQKLFEFKKRNDFNSLFKLKQVVGANNVY</sequence>